<dbReference type="Pfam" id="PF11976">
    <property type="entry name" value="Rad60-SLD"/>
    <property type="match status" value="1"/>
</dbReference>
<proteinExistence type="predicted"/>
<protein>
    <recommendedName>
        <fullName evidence="1">Ubiquitin-like domain-containing protein</fullName>
    </recommendedName>
</protein>
<evidence type="ECO:0000259" key="1">
    <source>
        <dbReference type="PROSITE" id="PS50053"/>
    </source>
</evidence>
<feature type="domain" description="Ubiquitin-like" evidence="1">
    <location>
        <begin position="71"/>
        <end position="127"/>
    </location>
</feature>
<dbReference type="OrthoDB" id="442921at2759"/>
<gene>
    <name evidence="2" type="ORF">PECAL_6P15190</name>
</gene>
<dbReference type="SUPFAM" id="SSF54236">
    <property type="entry name" value="Ubiquitin-like"/>
    <property type="match status" value="1"/>
</dbReference>
<dbReference type="PANTHER" id="PTHR10562">
    <property type="entry name" value="SMALL UBIQUITIN-RELATED MODIFIER"/>
    <property type="match status" value="1"/>
</dbReference>
<keyword evidence="3" id="KW-1185">Reference proteome</keyword>
<dbReference type="InterPro" id="IPR000626">
    <property type="entry name" value="Ubiquitin-like_dom"/>
</dbReference>
<organism evidence="2 3">
    <name type="scientific">Pelagomonas calceolata</name>
    <dbReference type="NCBI Taxonomy" id="35677"/>
    <lineage>
        <taxon>Eukaryota</taxon>
        <taxon>Sar</taxon>
        <taxon>Stramenopiles</taxon>
        <taxon>Ochrophyta</taxon>
        <taxon>Pelagophyceae</taxon>
        <taxon>Pelagomonadales</taxon>
        <taxon>Pelagomonadaceae</taxon>
        <taxon>Pelagomonas</taxon>
    </lineage>
</organism>
<dbReference type="PROSITE" id="PS50053">
    <property type="entry name" value="UBIQUITIN_2"/>
    <property type="match status" value="1"/>
</dbReference>
<dbReference type="EMBL" id="CAKKNE010000006">
    <property type="protein sequence ID" value="CAH0379882.1"/>
    <property type="molecule type" value="Genomic_DNA"/>
</dbReference>
<evidence type="ECO:0000313" key="2">
    <source>
        <dbReference type="EMBL" id="CAH0379882.1"/>
    </source>
</evidence>
<sequence>MTLSSSPACSRRSREGTSCQAFFGLFGSGASMLHSLLNLLGNRGRDDDAPDAGHAAPPPARRSLLIVAADVHFKIKEYTRMRKVFNAYAARKGVAVDSLRFLFKGSHVRGDQTASEIGMANGDQLDVENHPMIYHADIHRCTGPGFGDRTARLVERARRGEIVLFLEGQCNQRTEIFTIMNGVEISYEGPNIRGLEDPWGAEDWAAATLFKDPLLSGSLDATVATVADHPRGSNLVTCTAALMALGAGPAGLPPMEEPAPRWFLDMLAILEFVNGYTSDPWEAEGAVSAAVLCLGGCPWDVPLDFTRRLAVSVLGHDDVTREPCTTILNTRREAAWARTITAAMREDDSTREYHAIVGAGHLYPARARTPDDMRRGGTIPSQYVMRGLSEWDARIPGPRLTELLPGEIVG</sequence>
<evidence type="ECO:0000313" key="3">
    <source>
        <dbReference type="Proteomes" id="UP000789595"/>
    </source>
</evidence>
<reference evidence="2" key="1">
    <citation type="submission" date="2021-11" db="EMBL/GenBank/DDBJ databases">
        <authorList>
            <consortium name="Genoscope - CEA"/>
            <person name="William W."/>
        </authorList>
    </citation>
    <scope>NUCLEOTIDE SEQUENCE</scope>
</reference>
<dbReference type="InterPro" id="IPR029071">
    <property type="entry name" value="Ubiquitin-like_domsf"/>
</dbReference>
<dbReference type="AlphaFoldDB" id="A0A8J2X478"/>
<dbReference type="Proteomes" id="UP000789595">
    <property type="component" value="Unassembled WGS sequence"/>
</dbReference>
<dbReference type="InterPro" id="IPR022617">
    <property type="entry name" value="Rad60/SUMO-like_dom"/>
</dbReference>
<accession>A0A8J2X478</accession>
<name>A0A8J2X478_9STRA</name>
<comment type="caution">
    <text evidence="2">The sequence shown here is derived from an EMBL/GenBank/DDBJ whole genome shotgun (WGS) entry which is preliminary data.</text>
</comment>
<dbReference type="Gene3D" id="3.10.20.90">
    <property type="entry name" value="Phosphatidylinositol 3-kinase Catalytic Subunit, Chain A, domain 1"/>
    <property type="match status" value="1"/>
</dbReference>